<evidence type="ECO:0000313" key="5">
    <source>
        <dbReference type="Proteomes" id="UP000316855"/>
    </source>
</evidence>
<dbReference type="OrthoDB" id="9779910at2"/>
<dbReference type="PANTHER" id="PTHR47505:SF1">
    <property type="entry name" value="DNA UTILIZATION PROTEIN YHGH"/>
    <property type="match status" value="1"/>
</dbReference>
<gene>
    <name evidence="4" type="ORF">Pan161_55440</name>
</gene>
<dbReference type="CDD" id="cd06223">
    <property type="entry name" value="PRTases_typeI"/>
    <property type="match status" value="1"/>
</dbReference>
<accession>A0A517VLG2</accession>
<dbReference type="Pfam" id="PF00156">
    <property type="entry name" value="Pribosyltran"/>
    <property type="match status" value="1"/>
</dbReference>
<protein>
    <submittedName>
        <fullName evidence="4">DNA utilization protein GntX</fullName>
    </submittedName>
</protein>
<dbReference type="Pfam" id="PF18912">
    <property type="entry name" value="DZR_2"/>
    <property type="match status" value="1"/>
</dbReference>
<comment type="similarity">
    <text evidence="1">Belongs to the ComF/GntX family.</text>
</comment>
<dbReference type="Gene3D" id="3.40.50.2020">
    <property type="match status" value="1"/>
</dbReference>
<dbReference type="Proteomes" id="UP000316855">
    <property type="component" value="Chromosome"/>
</dbReference>
<sequence>MKYPGIERLQRFSTRWLQTGRNFLYPPRCTLCGIEAVCTGVSCGEQIEEIVPVLSRVCQRCGAPVGPHLETSGGCIDCRSEKFEFERAVALGKYEGALQEFILNLKQNHGAYLGGGLANLLYYRNQDFFEQLGVELVVPVPLHWTSRLRRSHNPASIIAEALSHRLQAKYSGNILAKRKKTPPQTSLSPQKRRTNLRDAFHVRRPGRVSDLRILLVDDVMTTGSTANAATRALLQAGASKINVAVIARAPRI</sequence>
<dbReference type="InterPro" id="IPR051910">
    <property type="entry name" value="ComF/GntX_DNA_util-trans"/>
</dbReference>
<organism evidence="4 5">
    <name type="scientific">Gimesia algae</name>
    <dbReference type="NCBI Taxonomy" id="2527971"/>
    <lineage>
        <taxon>Bacteria</taxon>
        <taxon>Pseudomonadati</taxon>
        <taxon>Planctomycetota</taxon>
        <taxon>Planctomycetia</taxon>
        <taxon>Planctomycetales</taxon>
        <taxon>Planctomycetaceae</taxon>
        <taxon>Gimesia</taxon>
    </lineage>
</organism>
<dbReference type="PANTHER" id="PTHR47505">
    <property type="entry name" value="DNA UTILIZATION PROTEIN YHGH"/>
    <property type="match status" value="1"/>
</dbReference>
<dbReference type="RefSeq" id="WP_145231821.1">
    <property type="nucleotide sequence ID" value="NZ_CP036343.1"/>
</dbReference>
<dbReference type="InterPro" id="IPR000836">
    <property type="entry name" value="PRTase_dom"/>
</dbReference>
<evidence type="ECO:0000259" key="2">
    <source>
        <dbReference type="Pfam" id="PF00156"/>
    </source>
</evidence>
<dbReference type="InterPro" id="IPR044005">
    <property type="entry name" value="DZR_2"/>
</dbReference>
<dbReference type="InterPro" id="IPR029057">
    <property type="entry name" value="PRTase-like"/>
</dbReference>
<dbReference type="EMBL" id="CP036343">
    <property type="protein sequence ID" value="QDT93857.1"/>
    <property type="molecule type" value="Genomic_DNA"/>
</dbReference>
<keyword evidence="5" id="KW-1185">Reference proteome</keyword>
<dbReference type="AlphaFoldDB" id="A0A517VLG2"/>
<reference evidence="4 5" key="1">
    <citation type="submission" date="2019-02" db="EMBL/GenBank/DDBJ databases">
        <title>Deep-cultivation of Planctomycetes and their phenomic and genomic characterization uncovers novel biology.</title>
        <authorList>
            <person name="Wiegand S."/>
            <person name="Jogler M."/>
            <person name="Boedeker C."/>
            <person name="Pinto D."/>
            <person name="Vollmers J."/>
            <person name="Rivas-Marin E."/>
            <person name="Kohn T."/>
            <person name="Peeters S.H."/>
            <person name="Heuer A."/>
            <person name="Rast P."/>
            <person name="Oberbeckmann S."/>
            <person name="Bunk B."/>
            <person name="Jeske O."/>
            <person name="Meyerdierks A."/>
            <person name="Storesund J.E."/>
            <person name="Kallscheuer N."/>
            <person name="Luecker S."/>
            <person name="Lage O.M."/>
            <person name="Pohl T."/>
            <person name="Merkel B.J."/>
            <person name="Hornburger P."/>
            <person name="Mueller R.-W."/>
            <person name="Bruemmer F."/>
            <person name="Labrenz M."/>
            <person name="Spormann A.M."/>
            <person name="Op den Camp H."/>
            <person name="Overmann J."/>
            <person name="Amann R."/>
            <person name="Jetten M.S.M."/>
            <person name="Mascher T."/>
            <person name="Medema M.H."/>
            <person name="Devos D.P."/>
            <person name="Kaster A.-K."/>
            <person name="Ovreas L."/>
            <person name="Rohde M."/>
            <person name="Galperin M.Y."/>
            <person name="Jogler C."/>
        </authorList>
    </citation>
    <scope>NUCLEOTIDE SEQUENCE [LARGE SCALE GENOMIC DNA]</scope>
    <source>
        <strain evidence="4 5">Pan161</strain>
    </source>
</reference>
<evidence type="ECO:0000259" key="3">
    <source>
        <dbReference type="Pfam" id="PF18912"/>
    </source>
</evidence>
<name>A0A517VLG2_9PLAN</name>
<evidence type="ECO:0000256" key="1">
    <source>
        <dbReference type="ARBA" id="ARBA00008007"/>
    </source>
</evidence>
<feature type="domain" description="Phosphoribosyltransferase" evidence="2">
    <location>
        <begin position="157"/>
        <end position="250"/>
    </location>
</feature>
<proteinExistence type="inferred from homology"/>
<dbReference type="SUPFAM" id="SSF53271">
    <property type="entry name" value="PRTase-like"/>
    <property type="match status" value="1"/>
</dbReference>
<evidence type="ECO:0000313" key="4">
    <source>
        <dbReference type="EMBL" id="QDT93857.1"/>
    </source>
</evidence>
<feature type="domain" description="Double zinc ribbon" evidence="3">
    <location>
        <begin position="22"/>
        <end position="78"/>
    </location>
</feature>
<dbReference type="KEGG" id="gax:Pan161_55440"/>